<dbReference type="PANTHER" id="PTHR35526">
    <property type="entry name" value="ANTI-SIGMA-F FACTOR RSBW-RELATED"/>
    <property type="match status" value="1"/>
</dbReference>
<evidence type="ECO:0000256" key="2">
    <source>
        <dbReference type="SAM" id="MobiDB-lite"/>
    </source>
</evidence>
<dbReference type="InterPro" id="IPR036890">
    <property type="entry name" value="HATPase_C_sf"/>
</dbReference>
<dbReference type="InterPro" id="IPR050267">
    <property type="entry name" value="Anti-sigma-factor_SerPK"/>
</dbReference>
<sequence>MYALHDEPDRRYTMRAPNIPETAKVAREMVSGLLSATGHCSLIDPARLLVSELVSNVHLHTKVPLLMLEATVRAGQLHVSVRDEDPTGMPDATTRPTPHTEHGRGLLLVQAYADAWGTIWHGGLHPRGKSVWFELADQPRSSSGGSGA</sequence>
<feature type="domain" description="Histidine kinase/HSP90-like ATPase" evidence="3">
    <location>
        <begin position="20"/>
        <end position="118"/>
    </location>
</feature>
<organism evidence="4 5">
    <name type="scientific">Streptomyces hygroscopicus</name>
    <dbReference type="NCBI Taxonomy" id="1912"/>
    <lineage>
        <taxon>Bacteria</taxon>
        <taxon>Bacillati</taxon>
        <taxon>Actinomycetota</taxon>
        <taxon>Actinomycetes</taxon>
        <taxon>Kitasatosporales</taxon>
        <taxon>Streptomycetaceae</taxon>
        <taxon>Streptomyces</taxon>
        <taxon>Streptomyces violaceusniger group</taxon>
    </lineage>
</organism>
<dbReference type="InterPro" id="IPR003594">
    <property type="entry name" value="HATPase_dom"/>
</dbReference>
<dbReference type="EMBL" id="BNEK01000003">
    <property type="protein sequence ID" value="GHJ28133.1"/>
    <property type="molecule type" value="Genomic_DNA"/>
</dbReference>
<name>A0ABQ3TYS8_STRHY</name>
<evidence type="ECO:0000313" key="5">
    <source>
        <dbReference type="Proteomes" id="UP001054854"/>
    </source>
</evidence>
<evidence type="ECO:0000259" key="3">
    <source>
        <dbReference type="Pfam" id="PF13581"/>
    </source>
</evidence>
<keyword evidence="5" id="KW-1185">Reference proteome</keyword>
<dbReference type="Pfam" id="PF13581">
    <property type="entry name" value="HATPase_c_2"/>
    <property type="match status" value="1"/>
</dbReference>
<proteinExistence type="predicted"/>
<dbReference type="PANTHER" id="PTHR35526:SF3">
    <property type="entry name" value="ANTI-SIGMA-F FACTOR RSBW"/>
    <property type="match status" value="1"/>
</dbReference>
<keyword evidence="1" id="KW-0723">Serine/threonine-protein kinase</keyword>
<dbReference type="RefSeq" id="WP_236256898.1">
    <property type="nucleotide sequence ID" value="NZ_BNEK01000003.1"/>
</dbReference>
<reference evidence="4" key="1">
    <citation type="submission" date="2024-05" db="EMBL/GenBank/DDBJ databases">
        <title>Whole genome shotgun sequence of Streptomyces hygroscopicus NBRC 113678.</title>
        <authorList>
            <person name="Komaki H."/>
            <person name="Tamura T."/>
        </authorList>
    </citation>
    <scope>NUCLEOTIDE SEQUENCE</scope>
    <source>
        <strain evidence="4">N11-34</strain>
    </source>
</reference>
<gene>
    <name evidence="4" type="ORF">TPA0910_25660</name>
</gene>
<comment type="caution">
    <text evidence="4">The sequence shown here is derived from an EMBL/GenBank/DDBJ whole genome shotgun (WGS) entry which is preliminary data.</text>
</comment>
<protein>
    <recommendedName>
        <fullName evidence="3">Histidine kinase/HSP90-like ATPase domain-containing protein</fullName>
    </recommendedName>
</protein>
<evidence type="ECO:0000256" key="1">
    <source>
        <dbReference type="ARBA" id="ARBA00022527"/>
    </source>
</evidence>
<keyword evidence="1" id="KW-0808">Transferase</keyword>
<keyword evidence="1" id="KW-0418">Kinase</keyword>
<accession>A0ABQ3TYS8</accession>
<feature type="region of interest" description="Disordered" evidence="2">
    <location>
        <begin position="82"/>
        <end position="101"/>
    </location>
</feature>
<dbReference type="Proteomes" id="UP001054854">
    <property type="component" value="Unassembled WGS sequence"/>
</dbReference>
<dbReference type="Gene3D" id="3.30.565.10">
    <property type="entry name" value="Histidine kinase-like ATPase, C-terminal domain"/>
    <property type="match status" value="1"/>
</dbReference>
<dbReference type="SUPFAM" id="SSF55874">
    <property type="entry name" value="ATPase domain of HSP90 chaperone/DNA topoisomerase II/histidine kinase"/>
    <property type="match status" value="1"/>
</dbReference>
<dbReference type="CDD" id="cd16936">
    <property type="entry name" value="HATPase_RsbW-like"/>
    <property type="match status" value="1"/>
</dbReference>
<evidence type="ECO:0000313" key="4">
    <source>
        <dbReference type="EMBL" id="GHJ28133.1"/>
    </source>
</evidence>